<dbReference type="GO" id="GO:0008270">
    <property type="term" value="F:zinc ion binding"/>
    <property type="evidence" value="ECO:0007669"/>
    <property type="project" value="UniProtKB-KW"/>
</dbReference>
<evidence type="ECO:0000256" key="3">
    <source>
        <dbReference type="ARBA" id="ARBA00022833"/>
    </source>
</evidence>
<dbReference type="EMBL" id="CM010636">
    <property type="protein sequence ID" value="RID46050.1"/>
    <property type="molecule type" value="Genomic_DNA"/>
</dbReference>
<dbReference type="Proteomes" id="UP000264353">
    <property type="component" value="Chromosome A9"/>
</dbReference>
<reference evidence="7 8" key="1">
    <citation type="submission" date="2018-06" db="EMBL/GenBank/DDBJ databases">
        <title>WGS assembly of Brassica rapa FPsc.</title>
        <authorList>
            <person name="Bowman J."/>
            <person name="Kohchi T."/>
            <person name="Yamato K."/>
            <person name="Jenkins J."/>
            <person name="Shu S."/>
            <person name="Ishizaki K."/>
            <person name="Yamaoka S."/>
            <person name="Nishihama R."/>
            <person name="Nakamura Y."/>
            <person name="Berger F."/>
            <person name="Adam C."/>
            <person name="Aki S."/>
            <person name="Althoff F."/>
            <person name="Araki T."/>
            <person name="Arteaga-Vazquez M."/>
            <person name="Balasubrmanian S."/>
            <person name="Bauer D."/>
            <person name="Boehm C."/>
            <person name="Briginshaw L."/>
            <person name="Caballero-Perez J."/>
            <person name="Catarino B."/>
            <person name="Chen F."/>
            <person name="Chiyoda S."/>
            <person name="Chovatia M."/>
            <person name="Davies K."/>
            <person name="Delmans M."/>
            <person name="Demura T."/>
            <person name="Dierschke T."/>
            <person name="Dolan L."/>
            <person name="Dorantes-Acosta A."/>
            <person name="Eklund D."/>
            <person name="Florent S."/>
            <person name="Flores-Sandoval E."/>
            <person name="Fujiyama A."/>
            <person name="Fukuzawa H."/>
            <person name="Galik B."/>
            <person name="Grimanelli D."/>
            <person name="Grimwood J."/>
            <person name="Grossniklaus U."/>
            <person name="Hamada T."/>
            <person name="Haseloff J."/>
            <person name="Hetherington A."/>
            <person name="Higo A."/>
            <person name="Hirakawa Y."/>
            <person name="Hundley H."/>
            <person name="Ikeda Y."/>
            <person name="Inoue K."/>
            <person name="Inoue S."/>
            <person name="Ishida S."/>
            <person name="Jia Q."/>
            <person name="Kakita M."/>
            <person name="Kanazawa T."/>
            <person name="Kawai Y."/>
            <person name="Kawashima T."/>
            <person name="Kennedy M."/>
            <person name="Kinose K."/>
            <person name="Kinoshita T."/>
            <person name="Kohara Y."/>
            <person name="Koide E."/>
            <person name="Komatsu K."/>
            <person name="Kopischke S."/>
            <person name="Kubo M."/>
            <person name="Kyozuka J."/>
            <person name="Lagercrantz U."/>
            <person name="Lin S."/>
            <person name="Lindquist E."/>
            <person name="Lipzen A."/>
            <person name="Lu C."/>
            <person name="Luna E."/>
            <person name="Martienssen R."/>
            <person name="Minamino N."/>
            <person name="Mizutani M."/>
            <person name="Mizutani M."/>
            <person name="Mochizuki N."/>
            <person name="Monte I."/>
            <person name="Mosher R."/>
            <person name="Nagasaki H."/>
            <person name="Nakagami H."/>
            <person name="Naramoto S."/>
            <person name="Nishitani K."/>
            <person name="Ohtani M."/>
            <person name="Okamoto T."/>
            <person name="Okumura M."/>
            <person name="Phillips J."/>
            <person name="Pollak B."/>
            <person name="Reinders A."/>
            <person name="Roevekamp M."/>
            <person name="Sano R."/>
            <person name="Sawa S."/>
            <person name="Schmid M."/>
            <person name="Shirakawa M."/>
            <person name="Solano R."/>
            <person name="Spunde A."/>
            <person name="Suetsugu N."/>
            <person name="Sugano S."/>
            <person name="Sugiyama A."/>
            <person name="Sun R."/>
            <person name="Suzuki Y."/>
            <person name="Takenaka M."/>
            <person name="Takezawa D."/>
            <person name="Tomogane H."/>
            <person name="Tsuzuki M."/>
            <person name="Ueda T."/>
            <person name="Umeda M."/>
            <person name="Ward J."/>
            <person name="Watanabe Y."/>
            <person name="Yazaki K."/>
            <person name="Yokoyama R."/>
            <person name="Yoshitake Y."/>
            <person name="Yotsui I."/>
            <person name="Zachgo S."/>
            <person name="Schmutz J."/>
        </authorList>
    </citation>
    <scope>NUCLEOTIDE SEQUENCE [LARGE SCALE GENOMIC DNA]</scope>
    <source>
        <strain evidence="8">cv. B-3</strain>
    </source>
</reference>
<proteinExistence type="predicted"/>
<keyword evidence="3" id="KW-0862">Zinc</keyword>
<evidence type="ECO:0000256" key="1">
    <source>
        <dbReference type="ARBA" id="ARBA00022723"/>
    </source>
</evidence>
<accession>A0A397Y5B5</accession>
<sequence>MSNPVTHASSSTSTTGGITDGQRRVRTPKIPSRCWCGESIIELISKSGPNPYRQYYRCLFAYKRRLENDDHVFKWVDEAFTYEIQQLDNQVRILEEEVQLLKATIRSEVVSILTYEIVSVHVVHVRDFMDVFEVQPIVQRIDDVDLRMACSI</sequence>
<evidence type="ECO:0000256" key="4">
    <source>
        <dbReference type="PROSITE-ProRule" id="PRU01343"/>
    </source>
</evidence>
<dbReference type="InterPro" id="IPR010666">
    <property type="entry name" value="Znf_GRF"/>
</dbReference>
<gene>
    <name evidence="7" type="ORF">BRARA_I02737</name>
</gene>
<feature type="domain" description="GRF-type" evidence="6">
    <location>
        <begin position="34"/>
        <end position="79"/>
    </location>
</feature>
<evidence type="ECO:0000313" key="7">
    <source>
        <dbReference type="EMBL" id="RID46050.1"/>
    </source>
</evidence>
<evidence type="ECO:0000256" key="2">
    <source>
        <dbReference type="ARBA" id="ARBA00022771"/>
    </source>
</evidence>
<evidence type="ECO:0000259" key="6">
    <source>
        <dbReference type="PROSITE" id="PS51999"/>
    </source>
</evidence>
<keyword evidence="2 4" id="KW-0863">Zinc-finger</keyword>
<keyword evidence="1" id="KW-0479">Metal-binding</keyword>
<dbReference type="PROSITE" id="PS51999">
    <property type="entry name" value="ZF_GRF"/>
    <property type="match status" value="1"/>
</dbReference>
<dbReference type="PANTHER" id="PTHR33248">
    <property type="entry name" value="ZINC ION-BINDING PROTEIN"/>
    <property type="match status" value="1"/>
</dbReference>
<name>A0A397Y5B5_BRACM</name>
<organism evidence="7 8">
    <name type="scientific">Brassica campestris</name>
    <name type="common">Field mustard</name>
    <dbReference type="NCBI Taxonomy" id="3711"/>
    <lineage>
        <taxon>Eukaryota</taxon>
        <taxon>Viridiplantae</taxon>
        <taxon>Streptophyta</taxon>
        <taxon>Embryophyta</taxon>
        <taxon>Tracheophyta</taxon>
        <taxon>Spermatophyta</taxon>
        <taxon>Magnoliopsida</taxon>
        <taxon>eudicotyledons</taxon>
        <taxon>Gunneridae</taxon>
        <taxon>Pentapetalae</taxon>
        <taxon>rosids</taxon>
        <taxon>malvids</taxon>
        <taxon>Brassicales</taxon>
        <taxon>Brassicaceae</taxon>
        <taxon>Brassiceae</taxon>
        <taxon>Brassica</taxon>
    </lineage>
</organism>
<dbReference type="AlphaFoldDB" id="A0A397Y5B5"/>
<evidence type="ECO:0000256" key="5">
    <source>
        <dbReference type="SAM" id="MobiDB-lite"/>
    </source>
</evidence>
<protein>
    <recommendedName>
        <fullName evidence="6">GRF-type domain-containing protein</fullName>
    </recommendedName>
</protein>
<evidence type="ECO:0000313" key="8">
    <source>
        <dbReference type="Proteomes" id="UP000264353"/>
    </source>
</evidence>
<feature type="region of interest" description="Disordered" evidence="5">
    <location>
        <begin position="1"/>
        <end position="24"/>
    </location>
</feature>